<evidence type="ECO:0000256" key="2">
    <source>
        <dbReference type="SAM" id="Phobius"/>
    </source>
</evidence>
<keyword evidence="2" id="KW-0472">Membrane</keyword>
<dbReference type="PROSITE" id="PS50005">
    <property type="entry name" value="TPR"/>
    <property type="match status" value="1"/>
</dbReference>
<evidence type="ECO:0000313" key="4">
    <source>
        <dbReference type="EMBL" id="TCN62721.1"/>
    </source>
</evidence>
<dbReference type="InterPro" id="IPR011990">
    <property type="entry name" value="TPR-like_helical_dom_sf"/>
</dbReference>
<name>A0A4R2E4Q7_9BACT</name>
<dbReference type="Gene3D" id="1.25.40.10">
    <property type="entry name" value="Tetratricopeptide repeat domain"/>
    <property type="match status" value="1"/>
</dbReference>
<feature type="repeat" description="TPR" evidence="1">
    <location>
        <begin position="57"/>
        <end position="90"/>
    </location>
</feature>
<protein>
    <submittedName>
        <fullName evidence="4">Tetratricopeptide repeat protein</fullName>
    </submittedName>
</protein>
<dbReference type="RefSeq" id="WP_131840383.1">
    <property type="nucleotide sequence ID" value="NZ_SLWB01000018.1"/>
</dbReference>
<comment type="caution">
    <text evidence="4">The sequence shown here is derived from an EMBL/GenBank/DDBJ whole genome shotgun (WGS) entry which is preliminary data.</text>
</comment>
<evidence type="ECO:0000313" key="5">
    <source>
        <dbReference type="Proteomes" id="UP000294830"/>
    </source>
</evidence>
<dbReference type="EMBL" id="SLWB01000018">
    <property type="protein sequence ID" value="TCN62721.1"/>
    <property type="molecule type" value="Genomic_DNA"/>
</dbReference>
<organism evidence="4 5">
    <name type="scientific">Acetobacteroides hydrogenigenes</name>
    <dbReference type="NCBI Taxonomy" id="979970"/>
    <lineage>
        <taxon>Bacteria</taxon>
        <taxon>Pseudomonadati</taxon>
        <taxon>Bacteroidota</taxon>
        <taxon>Bacteroidia</taxon>
        <taxon>Bacteroidales</taxon>
        <taxon>Rikenellaceae</taxon>
        <taxon>Acetobacteroides</taxon>
    </lineage>
</organism>
<keyword evidence="2" id="KW-1133">Transmembrane helix</keyword>
<feature type="signal peptide" evidence="3">
    <location>
        <begin position="1"/>
        <end position="20"/>
    </location>
</feature>
<dbReference type="Proteomes" id="UP000294830">
    <property type="component" value="Unassembled WGS sequence"/>
</dbReference>
<keyword evidence="1" id="KW-0802">TPR repeat</keyword>
<keyword evidence="3" id="KW-0732">Signal</keyword>
<feature type="chain" id="PRO_5020396589" evidence="3">
    <location>
        <begin position="21"/>
        <end position="190"/>
    </location>
</feature>
<accession>A0A4R2E4Q7</accession>
<evidence type="ECO:0000256" key="1">
    <source>
        <dbReference type="PROSITE-ProRule" id="PRU00339"/>
    </source>
</evidence>
<dbReference type="InterPro" id="IPR019734">
    <property type="entry name" value="TPR_rpt"/>
</dbReference>
<dbReference type="PROSITE" id="PS50293">
    <property type="entry name" value="TPR_REGION"/>
    <property type="match status" value="1"/>
</dbReference>
<keyword evidence="5" id="KW-1185">Reference proteome</keyword>
<evidence type="ECO:0000256" key="3">
    <source>
        <dbReference type="SAM" id="SignalP"/>
    </source>
</evidence>
<keyword evidence="2" id="KW-0812">Transmembrane</keyword>
<sequence length="190" mass="21250">MKKIFTIVVALFGLLGLANAQNLEEAFEQGNKLYAEGNFKAAAAQYQKVIDGGYSSSKLYYNAGNAYYKQKMYAKAILNYERAYKLNPSDGDINHNLKLARLQIRDNVDSIPTFFLVNWFNGIRNLLGANGWAWLSLISFVLAGVLFICYYFTGTLLVKDNLRIFGTISLHFLFCSMDSASKDKAGKASC</sequence>
<dbReference type="OrthoDB" id="9776208at2"/>
<dbReference type="SMART" id="SM00028">
    <property type="entry name" value="TPR"/>
    <property type="match status" value="1"/>
</dbReference>
<reference evidence="4 5" key="1">
    <citation type="submission" date="2019-03" db="EMBL/GenBank/DDBJ databases">
        <title>Genomic Encyclopedia of Archaeal and Bacterial Type Strains, Phase II (KMG-II): from individual species to whole genera.</title>
        <authorList>
            <person name="Goeker M."/>
        </authorList>
    </citation>
    <scope>NUCLEOTIDE SEQUENCE [LARGE SCALE GENOMIC DNA]</scope>
    <source>
        <strain evidence="4 5">RL-C</strain>
    </source>
</reference>
<proteinExistence type="predicted"/>
<gene>
    <name evidence="4" type="ORF">CLV25_11847</name>
</gene>
<dbReference type="Pfam" id="PF13432">
    <property type="entry name" value="TPR_16"/>
    <property type="match status" value="1"/>
</dbReference>
<feature type="transmembrane region" description="Helical" evidence="2">
    <location>
        <begin position="132"/>
        <end position="153"/>
    </location>
</feature>
<dbReference type="SUPFAM" id="SSF48452">
    <property type="entry name" value="TPR-like"/>
    <property type="match status" value="1"/>
</dbReference>
<dbReference type="AlphaFoldDB" id="A0A4R2E4Q7"/>